<evidence type="ECO:0000313" key="4">
    <source>
        <dbReference type="Proteomes" id="UP000886520"/>
    </source>
</evidence>
<accession>A0A9D4Z806</accession>
<proteinExistence type="predicted"/>
<keyword evidence="2" id="KW-0472">Membrane</keyword>
<keyword evidence="2" id="KW-1133">Transmembrane helix</keyword>
<keyword evidence="4" id="KW-1185">Reference proteome</keyword>
<evidence type="ECO:0000256" key="1">
    <source>
        <dbReference type="SAM" id="MobiDB-lite"/>
    </source>
</evidence>
<dbReference type="Pfam" id="PF04749">
    <property type="entry name" value="PLAC8"/>
    <property type="match status" value="1"/>
</dbReference>
<feature type="region of interest" description="Disordered" evidence="1">
    <location>
        <begin position="214"/>
        <end position="236"/>
    </location>
</feature>
<evidence type="ECO:0008006" key="5">
    <source>
        <dbReference type="Google" id="ProtNLM"/>
    </source>
</evidence>
<dbReference type="AlphaFoldDB" id="A0A9D4Z806"/>
<sequence length="236" mass="26183">MADDGNPSRYVKLSKEHEAPLEEIQPGELNQPVAVSQLIVHRCRECNQPLPESYAPPATEPWTTGICGCADDFDSCWLGLICPCVLFGRNVERLKEVPWTTPCTCHAVFVEGGLALAAATLAFHAVNPHAAFLIGEGLFFTWWMCGIYTGLFRQDLQKKYHLQNSPCDPCLVHCCMHWCALCQEHREMQGRLSDDVVMPMTIINPPPLQEMHIPEGPKTLSANGNDESVSVQVQAP</sequence>
<keyword evidence="2" id="KW-0812">Transmembrane</keyword>
<comment type="caution">
    <text evidence="3">The sequence shown here is derived from an EMBL/GenBank/DDBJ whole genome shotgun (WGS) entry which is preliminary data.</text>
</comment>
<feature type="transmembrane region" description="Helical" evidence="2">
    <location>
        <begin position="130"/>
        <end position="151"/>
    </location>
</feature>
<name>A0A9D4Z806_ADICA</name>
<dbReference type="EMBL" id="JABFUD020000020">
    <property type="protein sequence ID" value="KAI5064057.1"/>
    <property type="molecule type" value="Genomic_DNA"/>
</dbReference>
<organism evidence="3 4">
    <name type="scientific">Adiantum capillus-veneris</name>
    <name type="common">Maidenhair fern</name>
    <dbReference type="NCBI Taxonomy" id="13818"/>
    <lineage>
        <taxon>Eukaryota</taxon>
        <taxon>Viridiplantae</taxon>
        <taxon>Streptophyta</taxon>
        <taxon>Embryophyta</taxon>
        <taxon>Tracheophyta</taxon>
        <taxon>Polypodiopsida</taxon>
        <taxon>Polypodiidae</taxon>
        <taxon>Polypodiales</taxon>
        <taxon>Pteridineae</taxon>
        <taxon>Pteridaceae</taxon>
        <taxon>Vittarioideae</taxon>
        <taxon>Adiantum</taxon>
    </lineage>
</organism>
<evidence type="ECO:0000313" key="3">
    <source>
        <dbReference type="EMBL" id="KAI5064057.1"/>
    </source>
</evidence>
<dbReference type="InterPro" id="IPR006461">
    <property type="entry name" value="PLAC_motif_containing"/>
</dbReference>
<protein>
    <recommendedName>
        <fullName evidence="5">Cell number regulator 6</fullName>
    </recommendedName>
</protein>
<reference evidence="3" key="1">
    <citation type="submission" date="2021-01" db="EMBL/GenBank/DDBJ databases">
        <title>Adiantum capillus-veneris genome.</title>
        <authorList>
            <person name="Fang Y."/>
            <person name="Liao Q."/>
        </authorList>
    </citation>
    <scope>NUCLEOTIDE SEQUENCE</scope>
    <source>
        <strain evidence="3">H3</strain>
        <tissue evidence="3">Leaf</tissue>
    </source>
</reference>
<dbReference type="PANTHER" id="PTHR15907">
    <property type="entry name" value="DUF614 FAMILY PROTEIN-RELATED"/>
    <property type="match status" value="1"/>
</dbReference>
<dbReference type="OrthoDB" id="1045822at2759"/>
<dbReference type="NCBIfam" id="TIGR01571">
    <property type="entry name" value="A_thal_Cys_rich"/>
    <property type="match status" value="1"/>
</dbReference>
<evidence type="ECO:0000256" key="2">
    <source>
        <dbReference type="SAM" id="Phobius"/>
    </source>
</evidence>
<gene>
    <name evidence="3" type="ORF">GOP47_0020727</name>
</gene>
<dbReference type="Proteomes" id="UP000886520">
    <property type="component" value="Chromosome 20"/>
</dbReference>
<feature type="transmembrane region" description="Helical" evidence="2">
    <location>
        <begin position="103"/>
        <end position="124"/>
    </location>
</feature>
<feature type="compositionally biased region" description="Polar residues" evidence="1">
    <location>
        <begin position="220"/>
        <end position="236"/>
    </location>
</feature>